<dbReference type="GO" id="GO:0000281">
    <property type="term" value="P:mitotic cytokinesis"/>
    <property type="evidence" value="ECO:0007669"/>
    <property type="project" value="TreeGrafter"/>
</dbReference>
<feature type="region of interest" description="Disordered" evidence="8">
    <location>
        <begin position="506"/>
        <end position="544"/>
    </location>
</feature>
<evidence type="ECO:0000259" key="9">
    <source>
        <dbReference type="Pfam" id="PF03941"/>
    </source>
</evidence>
<keyword evidence="11" id="KW-1185">Reference proteome</keyword>
<dbReference type="KEGG" id="tut:107369524"/>
<dbReference type="eggNOG" id="KOG4456">
    <property type="taxonomic scope" value="Eukaryota"/>
</dbReference>
<dbReference type="GO" id="GO:0005634">
    <property type="term" value="C:nucleus"/>
    <property type="evidence" value="ECO:0007669"/>
    <property type="project" value="UniProtKB-SubCell"/>
</dbReference>
<dbReference type="HOGENOM" id="CLU_373993_0_0_1"/>
<dbReference type="PANTHER" id="PTHR13142:SF1">
    <property type="entry name" value="INNER CENTROMERE PROTEIN"/>
    <property type="match status" value="1"/>
</dbReference>
<keyword evidence="6" id="KW-0206">Cytoskeleton</keyword>
<feature type="compositionally biased region" description="Basic residues" evidence="8">
    <location>
        <begin position="98"/>
        <end position="108"/>
    </location>
</feature>
<proteinExistence type="inferred from homology"/>
<feature type="region of interest" description="Disordered" evidence="8">
    <location>
        <begin position="375"/>
        <end position="494"/>
    </location>
</feature>
<keyword evidence="5" id="KW-0159">Chromosome partition</keyword>
<evidence type="ECO:0000256" key="3">
    <source>
        <dbReference type="ARBA" id="ARBA00010042"/>
    </source>
</evidence>
<dbReference type="GO" id="GO:1990385">
    <property type="term" value="C:meiotic spindle midzone"/>
    <property type="evidence" value="ECO:0007669"/>
    <property type="project" value="TreeGrafter"/>
</dbReference>
<feature type="region of interest" description="Disordered" evidence="8">
    <location>
        <begin position="94"/>
        <end position="161"/>
    </location>
</feature>
<dbReference type="AlphaFoldDB" id="T1L241"/>
<dbReference type="GO" id="GO:0051310">
    <property type="term" value="P:metaphase chromosome alignment"/>
    <property type="evidence" value="ECO:0007669"/>
    <property type="project" value="TreeGrafter"/>
</dbReference>
<feature type="compositionally biased region" description="Polar residues" evidence="8">
    <location>
        <begin position="243"/>
        <end position="258"/>
    </location>
</feature>
<dbReference type="OMA" id="TIHEANI"/>
<feature type="compositionally biased region" description="Polar residues" evidence="8">
    <location>
        <begin position="111"/>
        <end position="131"/>
    </location>
</feature>
<dbReference type="Gene3D" id="1.20.5.2230">
    <property type="match status" value="1"/>
</dbReference>
<feature type="region of interest" description="Disordered" evidence="8">
    <location>
        <begin position="243"/>
        <end position="318"/>
    </location>
</feature>
<sequence>MNLETGQWRTFLGCNLIDEALATIAEEWDQHIANLHHSIVGLCNQDLRSSETSSYSATQAGRRERRFTAAQKALQALLNSANISSINSSLASTDSVKRVTRAQARKRVKENNSITGSGGNRSLESNSSVNETKSKRNLRAKVKKDDKDETFVKPPAPTIKPDTELQCIKNERDETDFKTLDCDEFMSFKVSPIPKLCEPTEEGEDPSMWNVKRTEIISQPKKEEPNLEPIPTNEVEFEVVTPTNAKKVSPESAPQDSEWTTDDESFESVRSIGDETYQRMTRKKSPGSSHKLSTVKKKRKQTEYFTPSIPRKSSRLTRQTAKLEITPKVECLVPNNFLTRTASAVKCSRKVLSEKSSGTTTSGSSIASSAATITSSLGRSESVKGKTAVSRTCTTPDTKSLTASALKRRLDEDEKRRAQLAQLEEKEKKANQQRQENLKQKALSTKMKNEERMKKIELKKKKEEEEMKEKRKKELSKQREMDERRREKEEARRREALRMQEALKRKKEEFELRKQQEEEDRRARLLKQEEQNRKKAEENIRIKKEQDRILEMIVAHNKNIQQKAPVPQKSEHLAPTFKHPLPLDVGTPPVLPLNSTFNVDKEPEPEPESKSTSAKKEDPVPNENYPLTPPPKPKPSPVNYDISDIKSDDDTDDEDRPRKQIPPWAKGDALLDALDKQFAKSRRAREKEIRHIFPNFDFSIRLSEIFKSNRVVHPKYDKRTSSAVWSSPPCNSTFNCSVLTDDS</sequence>
<feature type="compositionally biased region" description="Polar residues" evidence="8">
    <location>
        <begin position="389"/>
        <end position="403"/>
    </location>
</feature>
<feature type="domain" description="Inner centromere protein ARK-binding" evidence="9">
    <location>
        <begin position="644"/>
        <end position="706"/>
    </location>
</feature>
<evidence type="ECO:0000256" key="4">
    <source>
        <dbReference type="ARBA" id="ARBA00022490"/>
    </source>
</evidence>
<evidence type="ECO:0000313" key="10">
    <source>
        <dbReference type="EnsemblMetazoa" id="tetur32g01930.1"/>
    </source>
</evidence>
<evidence type="ECO:0000256" key="6">
    <source>
        <dbReference type="ARBA" id="ARBA00023212"/>
    </source>
</evidence>
<feature type="compositionally biased region" description="Basic and acidic residues" evidence="8">
    <location>
        <begin position="408"/>
        <end position="430"/>
    </location>
</feature>
<name>T1L241_TETUR</name>
<dbReference type="EMBL" id="CAEY01000925">
    <property type="status" value="NOT_ANNOTATED_CDS"/>
    <property type="molecule type" value="Genomic_DNA"/>
</dbReference>
<dbReference type="Proteomes" id="UP000015104">
    <property type="component" value="Unassembled WGS sequence"/>
</dbReference>
<comment type="similarity">
    <text evidence="3">Belongs to the INCENP family.</text>
</comment>
<feature type="compositionally biased region" description="Basic and acidic residues" evidence="8">
    <location>
        <begin position="475"/>
        <end position="494"/>
    </location>
</feature>
<evidence type="ECO:0000256" key="1">
    <source>
        <dbReference type="ARBA" id="ARBA00004123"/>
    </source>
</evidence>
<dbReference type="GO" id="GO:0000776">
    <property type="term" value="C:kinetochore"/>
    <property type="evidence" value="ECO:0007669"/>
    <property type="project" value="TreeGrafter"/>
</dbReference>
<dbReference type="GO" id="GO:0032133">
    <property type="term" value="C:chromosome passenger complex"/>
    <property type="evidence" value="ECO:0007669"/>
    <property type="project" value="TreeGrafter"/>
</dbReference>
<organism evidence="10 11">
    <name type="scientific">Tetranychus urticae</name>
    <name type="common">Two-spotted spider mite</name>
    <dbReference type="NCBI Taxonomy" id="32264"/>
    <lineage>
        <taxon>Eukaryota</taxon>
        <taxon>Metazoa</taxon>
        <taxon>Ecdysozoa</taxon>
        <taxon>Arthropoda</taxon>
        <taxon>Chelicerata</taxon>
        <taxon>Arachnida</taxon>
        <taxon>Acari</taxon>
        <taxon>Acariformes</taxon>
        <taxon>Trombidiformes</taxon>
        <taxon>Prostigmata</taxon>
        <taxon>Eleutherengona</taxon>
        <taxon>Raphignathae</taxon>
        <taxon>Tetranychoidea</taxon>
        <taxon>Tetranychidae</taxon>
        <taxon>Tetranychus</taxon>
    </lineage>
</organism>
<feature type="compositionally biased region" description="Pro residues" evidence="8">
    <location>
        <begin position="627"/>
        <end position="636"/>
    </location>
</feature>
<feature type="compositionally biased region" description="Basic and acidic residues" evidence="8">
    <location>
        <begin position="599"/>
        <end position="619"/>
    </location>
</feature>
<feature type="compositionally biased region" description="Basic and acidic residues" evidence="8">
    <location>
        <begin position="447"/>
        <end position="469"/>
    </location>
</feature>
<reference evidence="11" key="1">
    <citation type="submission" date="2011-08" db="EMBL/GenBank/DDBJ databases">
        <authorList>
            <person name="Rombauts S."/>
        </authorList>
    </citation>
    <scope>NUCLEOTIDE SEQUENCE</scope>
    <source>
        <strain evidence="11">London</strain>
    </source>
</reference>
<reference evidence="10" key="2">
    <citation type="submission" date="2015-06" db="UniProtKB">
        <authorList>
            <consortium name="EnsemblMetazoa"/>
        </authorList>
    </citation>
    <scope>IDENTIFICATION</scope>
</reference>
<keyword evidence="7" id="KW-0539">Nucleus</keyword>
<accession>T1L241</accession>
<evidence type="ECO:0000313" key="11">
    <source>
        <dbReference type="Proteomes" id="UP000015104"/>
    </source>
</evidence>
<evidence type="ECO:0000256" key="5">
    <source>
        <dbReference type="ARBA" id="ARBA00022829"/>
    </source>
</evidence>
<comment type="subcellular location">
    <subcellularLocation>
        <location evidence="2">Cytoplasm</location>
        <location evidence="2">Cytoskeleton</location>
        <location evidence="2">Spindle</location>
    </subcellularLocation>
    <subcellularLocation>
        <location evidence="1">Nucleus</location>
    </subcellularLocation>
</comment>
<dbReference type="EnsemblMetazoa" id="tetur32g01930.1">
    <property type="protein sequence ID" value="tetur32g01930.1"/>
    <property type="gene ID" value="tetur32g01930"/>
</dbReference>
<evidence type="ECO:0000256" key="8">
    <source>
        <dbReference type="SAM" id="MobiDB-lite"/>
    </source>
</evidence>
<gene>
    <name evidence="10" type="primary">107369524</name>
</gene>
<dbReference type="GO" id="GO:0030496">
    <property type="term" value="C:midbody"/>
    <property type="evidence" value="ECO:0007669"/>
    <property type="project" value="TreeGrafter"/>
</dbReference>
<feature type="region of interest" description="Disordered" evidence="8">
    <location>
        <begin position="560"/>
        <end position="667"/>
    </location>
</feature>
<dbReference type="GO" id="GO:0051257">
    <property type="term" value="P:meiotic spindle midzone assembly"/>
    <property type="evidence" value="ECO:0007669"/>
    <property type="project" value="TreeGrafter"/>
</dbReference>
<evidence type="ECO:0000256" key="7">
    <source>
        <dbReference type="ARBA" id="ARBA00023242"/>
    </source>
</evidence>
<dbReference type="OrthoDB" id="6504368at2759"/>
<dbReference type="InterPro" id="IPR005635">
    <property type="entry name" value="Inner_centromere_prot_ARK-bd"/>
</dbReference>
<keyword evidence="4" id="KW-0963">Cytoplasm</keyword>
<evidence type="ECO:0000256" key="2">
    <source>
        <dbReference type="ARBA" id="ARBA00004186"/>
    </source>
</evidence>
<dbReference type="Pfam" id="PF03941">
    <property type="entry name" value="INCENP_ARK-bind"/>
    <property type="match status" value="1"/>
</dbReference>
<dbReference type="PANTHER" id="PTHR13142">
    <property type="entry name" value="INNER CENTROMERE PROTEIN"/>
    <property type="match status" value="1"/>
</dbReference>
<dbReference type="STRING" id="32264.T1L241"/>
<protein>
    <recommendedName>
        <fullName evidence="9">Inner centromere protein ARK-binding domain-containing protein</fullName>
    </recommendedName>
</protein>